<dbReference type="Pfam" id="PF14691">
    <property type="entry name" value="Fer4_20"/>
    <property type="match status" value="1"/>
</dbReference>
<protein>
    <submittedName>
        <fullName evidence="3">FAD-dependent oxidoreductase</fullName>
    </submittedName>
</protein>
<evidence type="ECO:0000259" key="2">
    <source>
        <dbReference type="Pfam" id="PF14691"/>
    </source>
</evidence>
<dbReference type="PRINTS" id="PR00469">
    <property type="entry name" value="PNDRDTASEII"/>
</dbReference>
<dbReference type="GO" id="GO:0051536">
    <property type="term" value="F:iron-sulfur cluster binding"/>
    <property type="evidence" value="ECO:0007669"/>
    <property type="project" value="InterPro"/>
</dbReference>
<dbReference type="InterPro" id="IPR009051">
    <property type="entry name" value="Helical_ferredxn"/>
</dbReference>
<dbReference type="InterPro" id="IPR023753">
    <property type="entry name" value="FAD/NAD-binding_dom"/>
</dbReference>
<dbReference type="SUPFAM" id="SSF51971">
    <property type="entry name" value="Nucleotide-binding domain"/>
    <property type="match status" value="1"/>
</dbReference>
<dbReference type="AlphaFoldDB" id="A0A8T5GGC2"/>
<gene>
    <name evidence="3" type="ORF">HON47_05430</name>
</gene>
<accession>A0A8T5GGC2</accession>
<dbReference type="Pfam" id="PF07992">
    <property type="entry name" value="Pyr_redox_2"/>
    <property type="match status" value="1"/>
</dbReference>
<sequence length="421" mass="45369">MEVPCISLEERKNTFKEVELGLDNEQAIEEAKRCLQCADPLCVKGCPAGINIPGFIKALKESNLDGAAEIIREKNFFPSICGRICQHEKQCEGSCILAKTKDPICIGGLERYVGDNSSYPKAQKLNGKKAAIIGSGPSGLTTAAYLALQGINVTVFEGTHALGGVIKYGVPEFRLPKEVVSQDLTGLHELGIDFEPNAKLSDESIEKIAKEFDVVFMGTGVGAARELTIKGSKLKGIIPAMKFLVNLNQSGVPMITQGEKVVVVGAGYVGIDTARSAVRLGGDVTCITVAKREDAIKAVSEKDYIDAEEEGVKFMFELTVNEFSGDEEKVTKVHYKNGEEGILEANKVIVAIGQMHDEDGLKQPLRDEDNGCVKVNDAHQTKIENIFAAGDCVHGPKTVIEAIDQGRGAAEAILDYLKNKK</sequence>
<dbReference type="Gene3D" id="1.10.1060.10">
    <property type="entry name" value="Alpha-helical ferredoxin"/>
    <property type="match status" value="1"/>
</dbReference>
<dbReference type="InterPro" id="IPR028261">
    <property type="entry name" value="DPD_II"/>
</dbReference>
<comment type="caution">
    <text evidence="3">The sequence shown here is derived from an EMBL/GenBank/DDBJ whole genome shotgun (WGS) entry which is preliminary data.</text>
</comment>
<dbReference type="SUPFAM" id="SSF46548">
    <property type="entry name" value="alpha-helical ferredoxin"/>
    <property type="match status" value="1"/>
</dbReference>
<name>A0A8T5GGC2_9ARCH</name>
<evidence type="ECO:0000313" key="3">
    <source>
        <dbReference type="EMBL" id="MBT4870989.1"/>
    </source>
</evidence>
<dbReference type="InterPro" id="IPR036188">
    <property type="entry name" value="FAD/NAD-bd_sf"/>
</dbReference>
<dbReference type="EMBL" id="JABJNZ010000067">
    <property type="protein sequence ID" value="MBT4870989.1"/>
    <property type="molecule type" value="Genomic_DNA"/>
</dbReference>
<dbReference type="PANTHER" id="PTHR42783:SF3">
    <property type="entry name" value="GLUTAMATE SYNTHASE [NADPH] SMALL CHAIN-RELATED"/>
    <property type="match status" value="1"/>
</dbReference>
<dbReference type="GO" id="GO:0016491">
    <property type="term" value="F:oxidoreductase activity"/>
    <property type="evidence" value="ECO:0007669"/>
    <property type="project" value="InterPro"/>
</dbReference>
<feature type="domain" description="FAD/NAD(P)-binding" evidence="1">
    <location>
        <begin position="129"/>
        <end position="406"/>
    </location>
</feature>
<proteinExistence type="predicted"/>
<organism evidence="3 4">
    <name type="scientific">Candidatus Iainarchaeum sp</name>
    <dbReference type="NCBI Taxonomy" id="3101447"/>
    <lineage>
        <taxon>Archaea</taxon>
        <taxon>Candidatus Iainarchaeota</taxon>
        <taxon>Candidatus Iainarchaeia</taxon>
        <taxon>Candidatus Iainarchaeales</taxon>
        <taxon>Candidatus Iainarchaeaceae</taxon>
        <taxon>Candidatus Iainarchaeum</taxon>
    </lineage>
</organism>
<dbReference type="Proteomes" id="UP000722459">
    <property type="component" value="Unassembled WGS sequence"/>
</dbReference>
<feature type="domain" description="Dihydroprymidine dehydrogenase" evidence="2">
    <location>
        <begin position="12"/>
        <end position="117"/>
    </location>
</feature>
<dbReference type="PANTHER" id="PTHR42783">
    <property type="entry name" value="GLUTAMATE SYNTHASE [NADPH] SMALL CHAIN"/>
    <property type="match status" value="1"/>
</dbReference>
<dbReference type="PRINTS" id="PR00368">
    <property type="entry name" value="FADPNR"/>
</dbReference>
<evidence type="ECO:0000313" key="4">
    <source>
        <dbReference type="Proteomes" id="UP000722459"/>
    </source>
</evidence>
<reference evidence="3" key="1">
    <citation type="journal article" date="2021" name="ISME J.">
        <title>Mercury methylation by metabolically versatile and cosmopolitan marine bacteria.</title>
        <authorList>
            <person name="Lin H."/>
            <person name="Ascher D.B."/>
            <person name="Myung Y."/>
            <person name="Lamborg C.H."/>
            <person name="Hallam S.J."/>
            <person name="Gionfriddo C.M."/>
            <person name="Holt K.E."/>
            <person name="Moreau J.W."/>
        </authorList>
    </citation>
    <scope>NUCLEOTIDE SEQUENCE</scope>
    <source>
        <strain evidence="3">SI075_bin30</strain>
    </source>
</reference>
<evidence type="ECO:0000259" key="1">
    <source>
        <dbReference type="Pfam" id="PF07992"/>
    </source>
</evidence>
<dbReference type="Gene3D" id="3.50.50.60">
    <property type="entry name" value="FAD/NAD(P)-binding domain"/>
    <property type="match status" value="2"/>
</dbReference>